<protein>
    <submittedName>
        <fullName evidence="1">Predicted protein</fullName>
    </submittedName>
</protein>
<dbReference type="RefSeq" id="XP_003055296.1">
    <property type="nucleotide sequence ID" value="XM_003055250.1"/>
</dbReference>
<dbReference type="eggNOG" id="ENOG502SAPH">
    <property type="taxonomic scope" value="Eukaryota"/>
</dbReference>
<dbReference type="Pfam" id="PF13450">
    <property type="entry name" value="NAD_binding_8"/>
    <property type="match status" value="1"/>
</dbReference>
<evidence type="ECO:0000313" key="1">
    <source>
        <dbReference type="EMBL" id="EEH60548.1"/>
    </source>
</evidence>
<dbReference type="OrthoDB" id="2161133at2759"/>
<dbReference type="OMA" id="QWDHGAQ"/>
<dbReference type="AlphaFoldDB" id="C1MJD6"/>
<gene>
    <name evidence="1" type="ORF">MICPUCDRAFT_50900</name>
</gene>
<proteinExistence type="predicted"/>
<dbReference type="Gene3D" id="3.90.660.10">
    <property type="match status" value="1"/>
</dbReference>
<dbReference type="Gene3D" id="3.50.50.60">
    <property type="entry name" value="FAD/NAD(P)-binding domain"/>
    <property type="match status" value="1"/>
</dbReference>
<name>C1MJD6_MICPC</name>
<accession>C1MJD6</accession>
<dbReference type="PANTHER" id="PTHR16128:SF5">
    <property type="entry name" value="FAD_NAD(P)-BINDING OXIDOREDUCTASE FAMILY PROTEIN"/>
    <property type="match status" value="1"/>
</dbReference>
<sequence>MAQVTPRVAVIGAGIAGLSAAAKLSERCVVELFDMGGRGVGGRASSSRPAGETTPPLTFDHGCQLLTATDASFRARCATLERAGAIARWDARFGVLRARDGAFIAKADLPTKTSSDDRPPDFFGVLSSEDVFVGTPTMVGASDGLLSACSIARTTQRQRVCVTSLTRSAKTRSWRVMGVDVGRKRVDAKEAAAKMGERDLGSFDAVVVTDVMCATSGTPGSCALTFEGEDGDGDGSDSDGSDSVAAACWREMSALPPQSLFSLMIAFPTPLTGPPFDAAVVEDSDVVQFLSRDSSKPGRGRDDGVECWTAVSTEAFAREMVARAPLSVDGKYNPQTAEYLAQITPTMRDEVLRLLRGSCGGGTHGIGAGSVPAPVHVASQRWGNAFPSTPIASGGGGSGPGFAHDATRAFAACGDFVGGAGVERAWLSGTRAGEAVSEALLARGGRRASL</sequence>
<dbReference type="KEGG" id="mpp:MICPUCDRAFT_50900"/>
<keyword evidence="2" id="KW-1185">Reference proteome</keyword>
<dbReference type="GeneID" id="9680421"/>
<evidence type="ECO:0000313" key="2">
    <source>
        <dbReference type="Proteomes" id="UP000001876"/>
    </source>
</evidence>
<dbReference type="Proteomes" id="UP000001876">
    <property type="component" value="Unassembled WGS sequence"/>
</dbReference>
<organism evidence="2">
    <name type="scientific">Micromonas pusilla (strain CCMP1545)</name>
    <name type="common">Picoplanktonic green alga</name>
    <dbReference type="NCBI Taxonomy" id="564608"/>
    <lineage>
        <taxon>Eukaryota</taxon>
        <taxon>Viridiplantae</taxon>
        <taxon>Chlorophyta</taxon>
        <taxon>Mamiellophyceae</taxon>
        <taxon>Mamiellales</taxon>
        <taxon>Mamiellaceae</taxon>
        <taxon>Micromonas</taxon>
    </lineage>
</organism>
<dbReference type="EMBL" id="GG663735">
    <property type="protein sequence ID" value="EEH60548.1"/>
    <property type="molecule type" value="Genomic_DNA"/>
</dbReference>
<dbReference type="InterPro" id="IPR036188">
    <property type="entry name" value="FAD/NAD-bd_sf"/>
</dbReference>
<reference evidence="1 2" key="1">
    <citation type="journal article" date="2009" name="Science">
        <title>Green evolution and dynamic adaptations revealed by genomes of the marine picoeukaryotes Micromonas.</title>
        <authorList>
            <person name="Worden A.Z."/>
            <person name="Lee J.H."/>
            <person name="Mock T."/>
            <person name="Rouze P."/>
            <person name="Simmons M.P."/>
            <person name="Aerts A.L."/>
            <person name="Allen A.E."/>
            <person name="Cuvelier M.L."/>
            <person name="Derelle E."/>
            <person name="Everett M.V."/>
            <person name="Foulon E."/>
            <person name="Grimwood J."/>
            <person name="Gundlach H."/>
            <person name="Henrissat B."/>
            <person name="Napoli C."/>
            <person name="McDonald S.M."/>
            <person name="Parker M.S."/>
            <person name="Rombauts S."/>
            <person name="Salamov A."/>
            <person name="Von Dassow P."/>
            <person name="Badger J.H."/>
            <person name="Coutinho P.M."/>
            <person name="Demir E."/>
            <person name="Dubchak I."/>
            <person name="Gentemann C."/>
            <person name="Eikrem W."/>
            <person name="Gready J.E."/>
            <person name="John U."/>
            <person name="Lanier W."/>
            <person name="Lindquist E.A."/>
            <person name="Lucas S."/>
            <person name="Mayer K.F."/>
            <person name="Moreau H."/>
            <person name="Not F."/>
            <person name="Otillar R."/>
            <person name="Panaud O."/>
            <person name="Pangilinan J."/>
            <person name="Paulsen I."/>
            <person name="Piegu B."/>
            <person name="Poliakov A."/>
            <person name="Robbens S."/>
            <person name="Schmutz J."/>
            <person name="Toulza E."/>
            <person name="Wyss T."/>
            <person name="Zelensky A."/>
            <person name="Zhou K."/>
            <person name="Armbrust E.V."/>
            <person name="Bhattacharya D."/>
            <person name="Goodenough U.W."/>
            <person name="Van de Peer Y."/>
            <person name="Grigoriev I.V."/>
        </authorList>
    </citation>
    <scope>NUCLEOTIDE SEQUENCE [LARGE SCALE GENOMIC DNA]</scope>
    <source>
        <strain evidence="1 2">CCMP1545</strain>
    </source>
</reference>
<dbReference type="PANTHER" id="PTHR16128">
    <property type="entry name" value="FAD/NAD(P)-BINDING OXIDOREDUCTASE FAMILY PROTEIN"/>
    <property type="match status" value="1"/>
</dbReference>
<dbReference type="SUPFAM" id="SSF51905">
    <property type="entry name" value="FAD/NAD(P)-binding domain"/>
    <property type="match status" value="1"/>
</dbReference>